<gene>
    <name evidence="1" type="ORF">CYMTET_56950</name>
</gene>
<proteinExistence type="predicted"/>
<organism evidence="1 2">
    <name type="scientific">Cymbomonas tetramitiformis</name>
    <dbReference type="NCBI Taxonomy" id="36881"/>
    <lineage>
        <taxon>Eukaryota</taxon>
        <taxon>Viridiplantae</taxon>
        <taxon>Chlorophyta</taxon>
        <taxon>Pyramimonadophyceae</taxon>
        <taxon>Pyramimonadales</taxon>
        <taxon>Pyramimonadaceae</taxon>
        <taxon>Cymbomonas</taxon>
    </lineage>
</organism>
<dbReference type="EMBL" id="LGRX02035924">
    <property type="protein sequence ID" value="KAK3232709.1"/>
    <property type="molecule type" value="Genomic_DNA"/>
</dbReference>
<accession>A0AAE0BB64</accession>
<reference evidence="1 2" key="1">
    <citation type="journal article" date="2015" name="Genome Biol. Evol.">
        <title>Comparative Genomics of a Bacterivorous Green Alga Reveals Evolutionary Causalities and Consequences of Phago-Mixotrophic Mode of Nutrition.</title>
        <authorList>
            <person name="Burns J.A."/>
            <person name="Paasch A."/>
            <person name="Narechania A."/>
            <person name="Kim E."/>
        </authorList>
    </citation>
    <scope>NUCLEOTIDE SEQUENCE [LARGE SCALE GENOMIC DNA]</scope>
    <source>
        <strain evidence="1 2">PLY_AMNH</strain>
    </source>
</reference>
<sequence length="137" mass="14300">MCPSTLSGPVSTTGTLRNFWPPPPPNVAALPVALAFPPGSHISLHSAPTPPPPPLWPTSSSYAQGPTRHGLWRLGSASCSSTRCLTSSTSRLPTGTRARGSIFIGLSPLLEALLVFISMHMSKIFVAQVTALVTQGS</sequence>
<keyword evidence="2" id="KW-1185">Reference proteome</keyword>
<dbReference type="Proteomes" id="UP001190700">
    <property type="component" value="Unassembled WGS sequence"/>
</dbReference>
<protein>
    <submittedName>
        <fullName evidence="1">Uncharacterized protein</fullName>
    </submittedName>
</protein>
<name>A0AAE0BB64_9CHLO</name>
<evidence type="ECO:0000313" key="2">
    <source>
        <dbReference type="Proteomes" id="UP001190700"/>
    </source>
</evidence>
<comment type="caution">
    <text evidence="1">The sequence shown here is derived from an EMBL/GenBank/DDBJ whole genome shotgun (WGS) entry which is preliminary data.</text>
</comment>
<dbReference type="AlphaFoldDB" id="A0AAE0BB64"/>
<evidence type="ECO:0000313" key="1">
    <source>
        <dbReference type="EMBL" id="KAK3232709.1"/>
    </source>
</evidence>